<evidence type="ECO:0000256" key="1">
    <source>
        <dbReference type="SAM" id="MobiDB-lite"/>
    </source>
</evidence>
<accession>A0A1Q5Q5I8</accession>
<feature type="domain" description="HNH nuclease" evidence="2">
    <location>
        <begin position="321"/>
        <end position="373"/>
    </location>
</feature>
<feature type="region of interest" description="Disordered" evidence="1">
    <location>
        <begin position="262"/>
        <end position="314"/>
    </location>
</feature>
<dbReference type="InterPro" id="IPR003615">
    <property type="entry name" value="HNH_nuc"/>
</dbReference>
<dbReference type="CDD" id="cd00085">
    <property type="entry name" value="HNHc"/>
    <property type="match status" value="1"/>
</dbReference>
<keyword evidence="4" id="KW-1185">Reference proteome</keyword>
<evidence type="ECO:0000313" key="4">
    <source>
        <dbReference type="Proteomes" id="UP000185628"/>
    </source>
</evidence>
<evidence type="ECO:0000313" key="3">
    <source>
        <dbReference type="EMBL" id="OKL55053.1"/>
    </source>
</evidence>
<proteinExistence type="predicted"/>
<gene>
    <name evidence="3" type="ORF">BSZ39_00515</name>
</gene>
<dbReference type="RefSeq" id="WP_073715448.1">
    <property type="nucleotide sequence ID" value="NZ_MQVR01000002.1"/>
</dbReference>
<comment type="caution">
    <text evidence="3">The sequence shown here is derived from an EMBL/GenBank/DDBJ whole genome shotgun (WGS) entry which is preliminary data.</text>
</comment>
<dbReference type="SMART" id="SM00507">
    <property type="entry name" value="HNHc"/>
    <property type="match status" value="1"/>
</dbReference>
<evidence type="ECO:0000259" key="2">
    <source>
        <dbReference type="SMART" id="SM00507"/>
    </source>
</evidence>
<organism evidence="3 4">
    <name type="scientific">Bowdeniella nasicola</name>
    <dbReference type="NCBI Taxonomy" id="208480"/>
    <lineage>
        <taxon>Bacteria</taxon>
        <taxon>Bacillati</taxon>
        <taxon>Actinomycetota</taxon>
        <taxon>Actinomycetes</taxon>
        <taxon>Actinomycetales</taxon>
        <taxon>Actinomycetaceae</taxon>
        <taxon>Bowdeniella</taxon>
    </lineage>
</organism>
<dbReference type="EMBL" id="MQVR01000002">
    <property type="protein sequence ID" value="OKL55053.1"/>
    <property type="molecule type" value="Genomic_DNA"/>
</dbReference>
<name>A0A1Q5Q5I8_9ACTO</name>
<reference evidence="4" key="1">
    <citation type="submission" date="2016-12" db="EMBL/GenBank/DDBJ databases">
        <authorList>
            <person name="Meng X."/>
        </authorList>
    </citation>
    <scope>NUCLEOTIDE SEQUENCE [LARGE SCALE GENOMIC DNA]</scope>
    <source>
        <strain evidence="4">DSM 19116</strain>
    </source>
</reference>
<dbReference type="Proteomes" id="UP000185628">
    <property type="component" value="Unassembled WGS sequence"/>
</dbReference>
<sequence length="429" mass="46094">MSAVAPLSLPPEAPLSAAELAELAALSYRAAHHGCDAKTRAASIDALVKLEEAGRNLDVVRTRQIAAADAKRTRQEGRTISSVITETRALPTKLADGVVKRAVRQARFPLVLDAVADGQLSAPNAGILVGTLQALEPFCSAEQLADSAAQLIRSGRWASPGFFKAACRDHLDRIDLRGAASRTEHDAKLRKLSQAKRFLTFTGNDTEGYDIRGHATGEQYAIIAPWLARESNRIHRASRHGEGPVPAGATRTIDALTNLARRGNQETPPREPAPSTPAFFDDSAHPKPPAPQKILPASEASPTGTQPPVAEDPRARLVGPQLRAALAKRDCGCVVPWCSVKAELCDGHHLLAYADGGPTTLDNVVLMCPRHHPQFENPPGSRTGWTIRLIDGIAAAIPPARDDPEQAPHYHPRFHTRIARRRQPSGPAP</sequence>
<dbReference type="OrthoDB" id="3260936at2"/>
<protein>
    <recommendedName>
        <fullName evidence="2">HNH nuclease domain-containing protein</fullName>
    </recommendedName>
</protein>
<dbReference type="AlphaFoldDB" id="A0A1Q5Q5I8"/>